<sequence>MSQRPKYRGDHYWREGDVDWWEELPEEDLPAVGYIPKKFRGPSFDLDGIDLGKFTKGIVAHVAPNPSRRPNTPLGGRTKTSNYRLPNREFVIEASPNGKNDQLTNDRRLETQKLHMVPFATSTAAGFVIDRHRGQPPGTWFPCGRNNNFFASPNLHSEESKNLWLFFSLLSLHNLNFASGIIELIAHNLANSPKDRVKYTDYFPHLERTSNTNRGYPCLAVCVKSGSGFRIFGRDGKTEIDPGREKLKDNGILFISHLDPDQMTIRTAQVIHYWDWIGTWPKRDKPFNAMINRLIRSVRSGTVGCFQPGVGETLAYYDARIANKNPPSYIDPVTQLTEIAKPTRRSPPSPGPITPPTVLAYKPGVLDLFYYATDPDGITPDQEAMEKRRLKVLKAMEDEAASPPVYESSSDDDSDNAAPTNTATTPAASEPEGDADHMYEFDFGGRSDLDTEEYDEESEVEAMVLVPSSDSDDDGNAAPTQTAPTPAVSNSEPDESEGGVEVEAEISTSIREEDKEGDAPVSPVNARTVRTQSVEEALPVRRSSRIPIRSKKSAPLVESEHNEVDEVKPVRKPRTRSATQKKGTETVAASRNKAGPAEGRRLRTRAATTKAAKAATNNAANVDAAPKRESKRIAAIKGKAVAATSTQSNAMAGPGPSTIAMRRRKRDEDSDSEVSKDEGRKQKKQKKQKQVQQQKPTWRY</sequence>
<proteinExistence type="predicted"/>
<feature type="compositionally biased region" description="Acidic residues" evidence="1">
    <location>
        <begin position="450"/>
        <end position="460"/>
    </location>
</feature>
<feature type="compositionally biased region" description="Low complexity" evidence="1">
    <location>
        <begin position="690"/>
        <end position="700"/>
    </location>
</feature>
<reference evidence="2 3" key="1">
    <citation type="journal article" date="2015" name="Fungal Genet. Biol.">
        <title>Evolution of novel wood decay mechanisms in Agaricales revealed by the genome sequences of Fistulina hepatica and Cylindrobasidium torrendii.</title>
        <authorList>
            <person name="Floudas D."/>
            <person name="Held B.W."/>
            <person name="Riley R."/>
            <person name="Nagy L.G."/>
            <person name="Koehler G."/>
            <person name="Ransdell A.S."/>
            <person name="Younus H."/>
            <person name="Chow J."/>
            <person name="Chiniquy J."/>
            <person name="Lipzen A."/>
            <person name="Tritt A."/>
            <person name="Sun H."/>
            <person name="Haridas S."/>
            <person name="LaButti K."/>
            <person name="Ohm R.A."/>
            <person name="Kues U."/>
            <person name="Blanchette R.A."/>
            <person name="Grigoriev I.V."/>
            <person name="Minto R.E."/>
            <person name="Hibbett D.S."/>
        </authorList>
    </citation>
    <scope>NUCLEOTIDE SEQUENCE [LARGE SCALE GENOMIC DNA]</scope>
    <source>
        <strain evidence="2 3">FP15055 ss-10</strain>
    </source>
</reference>
<feature type="compositionally biased region" description="Low complexity" evidence="1">
    <location>
        <begin position="606"/>
        <end position="624"/>
    </location>
</feature>
<feature type="compositionally biased region" description="Basic residues" evidence="1">
    <location>
        <begin position="542"/>
        <end position="552"/>
    </location>
</feature>
<name>A0A0D7B4P8_9AGAR</name>
<organism evidence="2 3">
    <name type="scientific">Cylindrobasidium torrendii FP15055 ss-10</name>
    <dbReference type="NCBI Taxonomy" id="1314674"/>
    <lineage>
        <taxon>Eukaryota</taxon>
        <taxon>Fungi</taxon>
        <taxon>Dikarya</taxon>
        <taxon>Basidiomycota</taxon>
        <taxon>Agaricomycotina</taxon>
        <taxon>Agaricomycetes</taxon>
        <taxon>Agaricomycetidae</taxon>
        <taxon>Agaricales</taxon>
        <taxon>Marasmiineae</taxon>
        <taxon>Physalacriaceae</taxon>
        <taxon>Cylindrobasidium</taxon>
    </lineage>
</organism>
<feature type="compositionally biased region" description="Low complexity" evidence="1">
    <location>
        <begin position="477"/>
        <end position="487"/>
    </location>
</feature>
<dbReference type="AlphaFoldDB" id="A0A0D7B4P8"/>
<feature type="compositionally biased region" description="Acidic residues" evidence="1">
    <location>
        <begin position="492"/>
        <end position="504"/>
    </location>
</feature>
<evidence type="ECO:0000256" key="1">
    <source>
        <dbReference type="SAM" id="MobiDB-lite"/>
    </source>
</evidence>
<dbReference type="EMBL" id="KN880586">
    <property type="protein sequence ID" value="KIY65543.1"/>
    <property type="molecule type" value="Genomic_DNA"/>
</dbReference>
<feature type="compositionally biased region" description="Basic and acidic residues" evidence="1">
    <location>
        <begin position="434"/>
        <end position="449"/>
    </location>
</feature>
<accession>A0A0D7B4P8</accession>
<dbReference type="Proteomes" id="UP000054007">
    <property type="component" value="Unassembled WGS sequence"/>
</dbReference>
<evidence type="ECO:0000313" key="2">
    <source>
        <dbReference type="EMBL" id="KIY65543.1"/>
    </source>
</evidence>
<feature type="compositionally biased region" description="Low complexity" evidence="1">
    <location>
        <begin position="416"/>
        <end position="429"/>
    </location>
</feature>
<keyword evidence="3" id="KW-1185">Reference proteome</keyword>
<gene>
    <name evidence="2" type="ORF">CYLTODRAFT_492241</name>
</gene>
<feature type="compositionally biased region" description="Basic and acidic residues" evidence="1">
    <location>
        <begin position="558"/>
        <end position="569"/>
    </location>
</feature>
<evidence type="ECO:0000313" key="3">
    <source>
        <dbReference type="Proteomes" id="UP000054007"/>
    </source>
</evidence>
<protein>
    <submittedName>
        <fullName evidence="2">Uncharacterized protein</fullName>
    </submittedName>
</protein>
<feature type="region of interest" description="Disordered" evidence="1">
    <location>
        <begin position="399"/>
        <end position="700"/>
    </location>
</feature>